<dbReference type="PANTHER" id="PTHR23349:SF63">
    <property type="entry name" value="FER3-LIKE PROTEIN"/>
    <property type="match status" value="1"/>
</dbReference>
<dbReference type="InterPro" id="IPR011598">
    <property type="entry name" value="bHLH_dom"/>
</dbReference>
<dbReference type="Proteomes" id="UP000678499">
    <property type="component" value="Unassembled WGS sequence"/>
</dbReference>
<dbReference type="GO" id="GO:0032502">
    <property type="term" value="P:developmental process"/>
    <property type="evidence" value="ECO:0007669"/>
    <property type="project" value="TreeGrafter"/>
</dbReference>
<dbReference type="OrthoDB" id="6375462at2759"/>
<protein>
    <recommendedName>
        <fullName evidence="6">BHLH domain-containing protein</fullName>
    </recommendedName>
</protein>
<evidence type="ECO:0000256" key="4">
    <source>
        <dbReference type="ARBA" id="ARBA00023242"/>
    </source>
</evidence>
<dbReference type="CDD" id="cd11415">
    <property type="entry name" value="bHLH_TS_FERD3L_NATO3"/>
    <property type="match status" value="1"/>
</dbReference>
<dbReference type="SMART" id="SM00353">
    <property type="entry name" value="HLH"/>
    <property type="match status" value="1"/>
</dbReference>
<evidence type="ECO:0000256" key="2">
    <source>
        <dbReference type="ARBA" id="ARBA00023125"/>
    </source>
</evidence>
<dbReference type="SUPFAM" id="SSF47459">
    <property type="entry name" value="HLH, helix-loop-helix DNA-binding domain"/>
    <property type="match status" value="1"/>
</dbReference>
<dbReference type="EMBL" id="OA884849">
    <property type="protein sequence ID" value="CAD7281358.1"/>
    <property type="molecule type" value="Genomic_DNA"/>
</dbReference>
<feature type="region of interest" description="Disordered" evidence="5">
    <location>
        <begin position="86"/>
        <end position="118"/>
    </location>
</feature>
<evidence type="ECO:0000256" key="1">
    <source>
        <dbReference type="ARBA" id="ARBA00023015"/>
    </source>
</evidence>
<dbReference type="EMBL" id="CAJPEX010002812">
    <property type="protein sequence ID" value="CAG0921510.1"/>
    <property type="molecule type" value="Genomic_DNA"/>
</dbReference>
<evidence type="ECO:0000313" key="7">
    <source>
        <dbReference type="EMBL" id="CAD7281358.1"/>
    </source>
</evidence>
<keyword evidence="1" id="KW-0805">Transcription regulation</keyword>
<evidence type="ECO:0000256" key="3">
    <source>
        <dbReference type="ARBA" id="ARBA00023163"/>
    </source>
</evidence>
<dbReference type="PROSITE" id="PS50888">
    <property type="entry name" value="BHLH"/>
    <property type="match status" value="1"/>
</dbReference>
<keyword evidence="3" id="KW-0804">Transcription</keyword>
<dbReference type="AlphaFoldDB" id="A0A7R9GHM6"/>
<evidence type="ECO:0000313" key="8">
    <source>
        <dbReference type="Proteomes" id="UP000678499"/>
    </source>
</evidence>
<dbReference type="InterPro" id="IPR050283">
    <property type="entry name" value="E-box_TF_Regulators"/>
</dbReference>
<organism evidence="7">
    <name type="scientific">Notodromas monacha</name>
    <dbReference type="NCBI Taxonomy" id="399045"/>
    <lineage>
        <taxon>Eukaryota</taxon>
        <taxon>Metazoa</taxon>
        <taxon>Ecdysozoa</taxon>
        <taxon>Arthropoda</taxon>
        <taxon>Crustacea</taxon>
        <taxon>Oligostraca</taxon>
        <taxon>Ostracoda</taxon>
        <taxon>Podocopa</taxon>
        <taxon>Podocopida</taxon>
        <taxon>Cypridocopina</taxon>
        <taxon>Cypridoidea</taxon>
        <taxon>Cyprididae</taxon>
        <taxon>Notodromas</taxon>
    </lineage>
</organism>
<accession>A0A7R9GHM6</accession>
<evidence type="ECO:0000259" key="6">
    <source>
        <dbReference type="PROSITE" id="PS50888"/>
    </source>
</evidence>
<reference evidence="7" key="1">
    <citation type="submission" date="2020-11" db="EMBL/GenBank/DDBJ databases">
        <authorList>
            <person name="Tran Van P."/>
        </authorList>
    </citation>
    <scope>NUCLEOTIDE SEQUENCE</scope>
</reference>
<dbReference type="GO" id="GO:0000981">
    <property type="term" value="F:DNA-binding transcription factor activity, RNA polymerase II-specific"/>
    <property type="evidence" value="ECO:0007669"/>
    <property type="project" value="TreeGrafter"/>
</dbReference>
<dbReference type="GO" id="GO:0046983">
    <property type="term" value="F:protein dimerization activity"/>
    <property type="evidence" value="ECO:0007669"/>
    <property type="project" value="InterPro"/>
</dbReference>
<feature type="compositionally biased region" description="Low complexity" evidence="5">
    <location>
        <begin position="92"/>
        <end position="110"/>
    </location>
</feature>
<dbReference type="Pfam" id="PF00010">
    <property type="entry name" value="HLH"/>
    <property type="match status" value="1"/>
</dbReference>
<dbReference type="InterPro" id="IPR036638">
    <property type="entry name" value="HLH_DNA-bd_sf"/>
</dbReference>
<dbReference type="Gene3D" id="4.10.280.10">
    <property type="entry name" value="Helix-loop-helix DNA-binding domain"/>
    <property type="match status" value="1"/>
</dbReference>
<keyword evidence="2" id="KW-0238">DNA-binding</keyword>
<dbReference type="PANTHER" id="PTHR23349">
    <property type="entry name" value="BASIC HELIX-LOOP-HELIX TRANSCRIPTION FACTOR, TWIST"/>
    <property type="match status" value="1"/>
</dbReference>
<keyword evidence="4" id="KW-0539">Nucleus</keyword>
<gene>
    <name evidence="7" type="ORF">NMOB1V02_LOCUS9005</name>
</gene>
<dbReference type="FunFam" id="4.10.280.10:FF:000035">
    <property type="entry name" value="Pancreas-specific transcription factor 1a"/>
    <property type="match status" value="1"/>
</dbReference>
<sequence>MTGDFCLDPSNSFLRRFPLVDFRSAAAAAAAAGENVMHPSYPGFFGPGSCWDPPHGPQMYPYRQPDLLGLPCDFWNPATAGTRLQNLSSARSNSTQSKTSGTSQNSSSMSKKTRRRVATVAQRRAANIRERRRMFNLNEAFDKLRNKVPTFAYEKRLSRIETLRLAITYIGFMTELLSSEETTAARGQFSQLSDTGHGMNAAAAGNNAVCANGNQFYPGSESAAGAFPFAFAET</sequence>
<proteinExistence type="predicted"/>
<keyword evidence="8" id="KW-1185">Reference proteome</keyword>
<dbReference type="GO" id="GO:0000977">
    <property type="term" value="F:RNA polymerase II transcription regulatory region sequence-specific DNA binding"/>
    <property type="evidence" value="ECO:0007669"/>
    <property type="project" value="TreeGrafter"/>
</dbReference>
<feature type="domain" description="BHLH" evidence="6">
    <location>
        <begin position="121"/>
        <end position="173"/>
    </location>
</feature>
<evidence type="ECO:0000256" key="5">
    <source>
        <dbReference type="SAM" id="MobiDB-lite"/>
    </source>
</evidence>
<name>A0A7R9GHM6_9CRUS</name>